<organism evidence="6">
    <name type="scientific">Dunaliella tertiolecta</name>
    <name type="common">Green alga</name>
    <dbReference type="NCBI Taxonomy" id="3047"/>
    <lineage>
        <taxon>Eukaryota</taxon>
        <taxon>Viridiplantae</taxon>
        <taxon>Chlorophyta</taxon>
        <taxon>core chlorophytes</taxon>
        <taxon>Chlorophyceae</taxon>
        <taxon>CS clade</taxon>
        <taxon>Chlamydomonadales</taxon>
        <taxon>Dunaliellaceae</taxon>
        <taxon>Dunaliella</taxon>
    </lineage>
</organism>
<dbReference type="SUPFAM" id="SSF103511">
    <property type="entry name" value="Chlorophyll a-b binding protein"/>
    <property type="match status" value="2"/>
</dbReference>
<evidence type="ECO:0000313" key="6">
    <source>
        <dbReference type="EMBL" id="CAE0494301.1"/>
    </source>
</evidence>
<protein>
    <submittedName>
        <fullName evidence="6">Uncharacterized protein</fullName>
    </submittedName>
</protein>
<dbReference type="Gene3D" id="1.10.3460.10">
    <property type="entry name" value="Chlorophyll a/b binding protein domain"/>
    <property type="match status" value="1"/>
</dbReference>
<keyword evidence="2" id="KW-0812">Transmembrane</keyword>
<evidence type="ECO:0000256" key="2">
    <source>
        <dbReference type="ARBA" id="ARBA00022692"/>
    </source>
</evidence>
<keyword evidence="4" id="KW-0472">Membrane</keyword>
<reference evidence="6" key="1">
    <citation type="submission" date="2021-01" db="EMBL/GenBank/DDBJ databases">
        <authorList>
            <person name="Corre E."/>
            <person name="Pelletier E."/>
            <person name="Niang G."/>
            <person name="Scheremetjew M."/>
            <person name="Finn R."/>
            <person name="Kale V."/>
            <person name="Holt S."/>
            <person name="Cochrane G."/>
            <person name="Meng A."/>
            <person name="Brown T."/>
            <person name="Cohen L."/>
        </authorList>
    </citation>
    <scope>NUCLEOTIDE SEQUENCE</scope>
    <source>
        <strain evidence="6">CCMP1320</strain>
    </source>
</reference>
<gene>
    <name evidence="6" type="ORF">DTER00134_LOCUS9374</name>
</gene>
<dbReference type="PANTHER" id="PTHR14154">
    <property type="entry name" value="UPF0041 BRAIN PROTEIN 44-RELATED"/>
    <property type="match status" value="1"/>
</dbReference>
<accession>A0A7S3QV99</accession>
<feature type="compositionally biased region" description="Basic and acidic residues" evidence="5">
    <location>
        <begin position="48"/>
        <end position="57"/>
    </location>
</feature>
<feature type="region of interest" description="Disordered" evidence="5">
    <location>
        <begin position="35"/>
        <end position="64"/>
    </location>
</feature>
<comment type="subcellular location">
    <subcellularLocation>
        <location evidence="1">Membrane</location>
        <topology evidence="1">Multi-pass membrane protein</topology>
    </subcellularLocation>
</comment>
<proteinExistence type="predicted"/>
<keyword evidence="3" id="KW-1133">Transmembrane helix</keyword>
<dbReference type="EMBL" id="HBIP01016075">
    <property type="protein sequence ID" value="CAE0494301.1"/>
    <property type="molecule type" value="Transcribed_RNA"/>
</dbReference>
<name>A0A7S3QV99_DUNTE</name>
<dbReference type="GO" id="GO:0016020">
    <property type="term" value="C:membrane"/>
    <property type="evidence" value="ECO:0007669"/>
    <property type="project" value="UniProtKB-SubCell"/>
</dbReference>
<evidence type="ECO:0000256" key="1">
    <source>
        <dbReference type="ARBA" id="ARBA00004141"/>
    </source>
</evidence>
<evidence type="ECO:0000256" key="5">
    <source>
        <dbReference type="SAM" id="MobiDB-lite"/>
    </source>
</evidence>
<dbReference type="AlphaFoldDB" id="A0A7S3QV99"/>
<evidence type="ECO:0000256" key="4">
    <source>
        <dbReference type="ARBA" id="ARBA00023136"/>
    </source>
</evidence>
<evidence type="ECO:0000256" key="3">
    <source>
        <dbReference type="ARBA" id="ARBA00022989"/>
    </source>
</evidence>
<sequence>MLTIQASKASAKMMMGASPRSLGASPLRAVRPLPSARRAPVTQAVFKGQDKRSKEAPPPKPKPLRLGFTKDNELFVGRAAMLGFAFSLVGEILTGKGALAQLGYEIFDDKLNIDQIDELVIGLIIFNLIAAILPASGTFVQEEEEEEEETEKGPLQDPKKSLLNPFEFFGVKGFGFTKENELFVGRVAQLGFAASLIGETLTGRGPLAQFDFETGQSLRDTEFGLLVFIGFFFFAAINPGTGKFVQEEETEEVSPKKRK</sequence>